<evidence type="ECO:0000256" key="12">
    <source>
        <dbReference type="SAM" id="MobiDB-lite"/>
    </source>
</evidence>
<evidence type="ECO:0000313" key="16">
    <source>
        <dbReference type="Proteomes" id="UP000056750"/>
    </source>
</evidence>
<dbReference type="FunFam" id="1.20.272.10:FF:000003">
    <property type="entry name" value="DNA polymerase III subunit gamma/tau"/>
    <property type="match status" value="1"/>
</dbReference>
<dbReference type="GO" id="GO:0003887">
    <property type="term" value="F:DNA-directed DNA polymerase activity"/>
    <property type="evidence" value="ECO:0007669"/>
    <property type="project" value="UniProtKB-KW"/>
</dbReference>
<dbReference type="SMART" id="SM00382">
    <property type="entry name" value="AAA"/>
    <property type="match status" value="1"/>
</dbReference>
<evidence type="ECO:0000259" key="13">
    <source>
        <dbReference type="SMART" id="SM00382"/>
    </source>
</evidence>
<keyword evidence="5" id="KW-0235">DNA replication</keyword>
<keyword evidence="10" id="KW-0239">DNA-directed DNA polymerase</keyword>
<dbReference type="NCBIfam" id="NF004046">
    <property type="entry name" value="PRK05563.1"/>
    <property type="match status" value="1"/>
</dbReference>
<dbReference type="InterPro" id="IPR012763">
    <property type="entry name" value="DNA_pol_III_sug/sutau_N"/>
</dbReference>
<keyword evidence="3 15" id="KW-0808">Transferase</keyword>
<dbReference type="Pfam" id="PF12169">
    <property type="entry name" value="DNA_pol3_gamma3"/>
    <property type="match status" value="1"/>
</dbReference>
<feature type="region of interest" description="Disordered" evidence="12">
    <location>
        <begin position="389"/>
        <end position="446"/>
    </location>
</feature>
<keyword evidence="16" id="KW-1185">Reference proteome</keyword>
<keyword evidence="4 15" id="KW-0548">Nucleotidyltransferase</keyword>
<dbReference type="CDD" id="cd18137">
    <property type="entry name" value="HLD_clamp_pol_III_gamma_tau"/>
    <property type="match status" value="1"/>
</dbReference>
<comment type="similarity">
    <text evidence="1">Belongs to the DnaX/STICHEL family.</text>
</comment>
<feature type="compositionally biased region" description="Polar residues" evidence="12">
    <location>
        <begin position="394"/>
        <end position="404"/>
    </location>
</feature>
<dbReference type="KEGG" id="asq:AVL57_14020"/>
<dbReference type="PANTHER" id="PTHR11669:SF0">
    <property type="entry name" value="PROTEIN STICHEL-LIKE 2"/>
    <property type="match status" value="1"/>
</dbReference>
<dbReference type="Proteomes" id="UP000056750">
    <property type="component" value="Chromosome"/>
</dbReference>
<evidence type="ECO:0000256" key="3">
    <source>
        <dbReference type="ARBA" id="ARBA00022679"/>
    </source>
</evidence>
<dbReference type="InterPro" id="IPR045085">
    <property type="entry name" value="HLD_clamp_pol_III_gamma_tau"/>
</dbReference>
<dbReference type="Gene3D" id="3.30.300.150">
    <property type="entry name" value="DNA polymerase III, tau subunit, domain V"/>
    <property type="match status" value="1"/>
</dbReference>
<sequence>MSYQVLARKWRPGKFSELVGQEHVVSAISNALDNDRLHHAYLFTGTRGVGKTTIARIFSKSLNCEEGQGSNPCGQCNTCKEIEQGNYVDLLEIDAASRTKVEDTRELLDNVQYKPTRGRYKVYLIDEVHMLSKHSFNALLKTLEEPPPHVKFLLATTDPQKLPITILSRCLQFNLKALSREQIVGQLNHILEQETLPFEPQALALLARAAQGSMRDALSLTDQAIAQGGNAVNASVVTDMLGLMDKNQLVKLLHAVVSKTPADVMQLVQDMSEQAPDYDHVLAELGSTLHQIALTQWVPEACKLETTSAKAIYQLAKSISAEQVQLLYQIALQGRKDLPFSSDGRSALEMTLMRMMTFAPSTPLADAPSEIANGTVDSALPIASAEKKTLISEPETQSTTSTASALGAKSADSFENTQSQFHKESTNAGSSTAGEEVPSNEQDAQSANVLDAVTATDETDHAQTDDISSSSDVAGLTASQIIPSEQETSVYEKEVHDEVASQSVASFEQTEQSQQLAHPKDGQPSGASQPAANNQSSVDDLPSSDELPSKEDSQQPQSLLSEHTPSDSAPFNDMPPADAYMDDMPPPYDDDGESSFMPPDFADAQLSNAPLLDEGPDFQSTPKPTPEAQLTSTADMLALRQRLKQKRDESAEQAAKKPEAANETTSFVDRMSKASSQGSLAASSEGQGDEQFKGAADESNARQETTTAKATAPSSSDNLNTNSSAGLDAGSNTTSNASSQSETDMPPWDTGVHHNNEPFVTSEHDTRFEPPMTDVAQYGGNSETARNEPQPLEPEPSDTRNEFSAEPVNQFTSQYQGKLAAYLDDGSKLVHASQIDKWSNDVEQMPIAGLLKQLVLHASFLRNDQGITLEIDNSQAHLLKDSAKQQLLDVLHHSFGEGENINITLGSPNLTPYALQQDIIAMRQAHAQSVVHTDETIQALLSAFDASIVTDSVKAR</sequence>
<feature type="compositionally biased region" description="Polar residues" evidence="12">
    <location>
        <begin position="662"/>
        <end position="686"/>
    </location>
</feature>
<keyword evidence="9" id="KW-0067">ATP-binding</keyword>
<feature type="compositionally biased region" description="Polar residues" evidence="12">
    <location>
        <begin position="525"/>
        <end position="538"/>
    </location>
</feature>
<dbReference type="InterPro" id="IPR027417">
    <property type="entry name" value="P-loop_NTPase"/>
</dbReference>
<dbReference type="AlphaFoldDB" id="A0AAW7Z1Q3"/>
<feature type="compositionally biased region" description="Polar residues" evidence="12">
    <location>
        <begin position="413"/>
        <end position="446"/>
    </location>
</feature>
<evidence type="ECO:0000256" key="4">
    <source>
        <dbReference type="ARBA" id="ARBA00022695"/>
    </source>
</evidence>
<gene>
    <name evidence="15" type="primary">dnaX</name>
    <name evidence="14" type="ORF">AVL57_14020</name>
    <name evidence="15" type="ORF">Q4527_08285</name>
</gene>
<feature type="compositionally biased region" description="Low complexity" evidence="12">
    <location>
        <begin position="705"/>
        <end position="716"/>
    </location>
</feature>
<feature type="compositionally biased region" description="Polar residues" evidence="12">
    <location>
        <begin position="618"/>
        <end position="634"/>
    </location>
</feature>
<evidence type="ECO:0000313" key="14">
    <source>
        <dbReference type="EMBL" id="AMJ74984.1"/>
    </source>
</evidence>
<evidence type="ECO:0000313" key="17">
    <source>
        <dbReference type="Proteomes" id="UP001170717"/>
    </source>
</evidence>
<feature type="compositionally biased region" description="Basic and acidic residues" evidence="12">
    <location>
        <begin position="751"/>
        <end position="768"/>
    </location>
</feature>
<dbReference type="Pfam" id="PF12170">
    <property type="entry name" value="DNA_pol3_tau_5"/>
    <property type="match status" value="1"/>
</dbReference>
<reference evidence="15" key="2">
    <citation type="submission" date="2023-07" db="EMBL/GenBank/DDBJ databases">
        <title>Genome content predicts the carbon catabolic preferences of heterotrophic bacteria.</title>
        <authorList>
            <person name="Gralka M."/>
        </authorList>
    </citation>
    <scope>NUCLEOTIDE SEQUENCE</scope>
    <source>
        <strain evidence="15">F2M12</strain>
    </source>
</reference>
<dbReference type="GO" id="GO:0006261">
    <property type="term" value="P:DNA-templated DNA replication"/>
    <property type="evidence" value="ECO:0007669"/>
    <property type="project" value="TreeGrafter"/>
</dbReference>
<feature type="compositionally biased region" description="Basic and acidic residues" evidence="12">
    <location>
        <begin position="646"/>
        <end position="660"/>
    </location>
</feature>
<dbReference type="EMBL" id="JAUOQI010000004">
    <property type="protein sequence ID" value="MDO6577389.1"/>
    <property type="molecule type" value="Genomic_DNA"/>
</dbReference>
<dbReference type="InterPro" id="IPR022754">
    <property type="entry name" value="DNA_pol_III_gamma-3"/>
</dbReference>
<evidence type="ECO:0000313" key="15">
    <source>
        <dbReference type="EMBL" id="MDO6577389.1"/>
    </source>
</evidence>
<evidence type="ECO:0000256" key="11">
    <source>
        <dbReference type="ARBA" id="ARBA00049244"/>
    </source>
</evidence>
<dbReference type="GO" id="GO:0009360">
    <property type="term" value="C:DNA polymerase III complex"/>
    <property type="evidence" value="ECO:0007669"/>
    <property type="project" value="InterPro"/>
</dbReference>
<feature type="compositionally biased region" description="Basic and acidic residues" evidence="12">
    <location>
        <begin position="690"/>
        <end position="701"/>
    </location>
</feature>
<dbReference type="Gene3D" id="1.10.8.60">
    <property type="match status" value="1"/>
</dbReference>
<dbReference type="FunFam" id="1.10.8.60:FF:000013">
    <property type="entry name" value="DNA polymerase III subunit gamma/tau"/>
    <property type="match status" value="1"/>
</dbReference>
<evidence type="ECO:0000256" key="9">
    <source>
        <dbReference type="ARBA" id="ARBA00022840"/>
    </source>
</evidence>
<evidence type="ECO:0000256" key="2">
    <source>
        <dbReference type="ARBA" id="ARBA00012417"/>
    </source>
</evidence>
<feature type="domain" description="AAA+ ATPase" evidence="13">
    <location>
        <begin position="37"/>
        <end position="178"/>
    </location>
</feature>
<dbReference type="Pfam" id="PF22608">
    <property type="entry name" value="DNAX_ATPase_lid"/>
    <property type="match status" value="1"/>
</dbReference>
<dbReference type="RefSeq" id="WP_057790769.1">
    <property type="nucleotide sequence ID" value="NZ_CAXIBE010000061.1"/>
</dbReference>
<organism evidence="15 17">
    <name type="scientific">Alteromonas stellipolaris</name>
    <dbReference type="NCBI Taxonomy" id="233316"/>
    <lineage>
        <taxon>Bacteria</taxon>
        <taxon>Pseudomonadati</taxon>
        <taxon>Pseudomonadota</taxon>
        <taxon>Gammaproteobacteria</taxon>
        <taxon>Alteromonadales</taxon>
        <taxon>Alteromonadaceae</taxon>
        <taxon>Alteromonas/Salinimonas group</taxon>
        <taxon>Alteromonas</taxon>
    </lineage>
</organism>
<dbReference type="EC" id="2.7.7.7" evidence="2"/>
<dbReference type="PANTHER" id="PTHR11669">
    <property type="entry name" value="REPLICATION FACTOR C / DNA POLYMERASE III GAMMA-TAU SUBUNIT"/>
    <property type="match status" value="1"/>
</dbReference>
<reference evidence="14 16" key="1">
    <citation type="submission" date="2015-12" db="EMBL/GenBank/DDBJ databases">
        <title>Intraspecies pangenome expansion in the marine bacterium Alteromonas.</title>
        <authorList>
            <person name="Lopez-Perez M."/>
            <person name="Rodriguez-Valera F."/>
        </authorList>
    </citation>
    <scope>NUCLEOTIDE SEQUENCE [LARGE SCALE GENOMIC DNA]</scope>
    <source>
        <strain evidence="14 16">LMG 21861</strain>
    </source>
</reference>
<feature type="compositionally biased region" description="Polar residues" evidence="12">
    <location>
        <begin position="480"/>
        <end position="489"/>
    </location>
</feature>
<evidence type="ECO:0000256" key="8">
    <source>
        <dbReference type="ARBA" id="ARBA00022833"/>
    </source>
</evidence>
<feature type="compositionally biased region" description="Basic and acidic residues" evidence="12">
    <location>
        <begin position="490"/>
        <end position="499"/>
    </location>
</feature>
<dbReference type="SUPFAM" id="SSF52540">
    <property type="entry name" value="P-loop containing nucleoside triphosphate hydrolases"/>
    <property type="match status" value="1"/>
</dbReference>
<dbReference type="GO" id="GO:0003677">
    <property type="term" value="F:DNA binding"/>
    <property type="evidence" value="ECO:0007669"/>
    <property type="project" value="InterPro"/>
</dbReference>
<dbReference type="Pfam" id="PF13177">
    <property type="entry name" value="DNA_pol3_delta2"/>
    <property type="match status" value="1"/>
</dbReference>
<feature type="compositionally biased region" description="Polar residues" evidence="12">
    <location>
        <begin position="717"/>
        <end position="743"/>
    </location>
</feature>
<protein>
    <recommendedName>
        <fullName evidence="2">DNA-directed DNA polymerase</fullName>
        <ecNumber evidence="2">2.7.7.7</ecNumber>
    </recommendedName>
</protein>
<feature type="compositionally biased region" description="Polar residues" evidence="12">
    <location>
        <begin position="500"/>
        <end position="516"/>
    </location>
</feature>
<dbReference type="InterPro" id="IPR008921">
    <property type="entry name" value="DNA_pol3_clamp-load_cplx_C"/>
</dbReference>
<dbReference type="InterPro" id="IPR003593">
    <property type="entry name" value="AAA+_ATPase"/>
</dbReference>
<dbReference type="NCBIfam" id="NF005942">
    <property type="entry name" value="PRK07994.1"/>
    <property type="match status" value="1"/>
</dbReference>
<keyword evidence="6" id="KW-0479">Metal-binding</keyword>
<accession>A0AAW7Z1Q3</accession>
<feature type="compositionally biased region" description="Polar residues" evidence="12">
    <location>
        <begin position="554"/>
        <end position="569"/>
    </location>
</feature>
<dbReference type="GO" id="GO:0046872">
    <property type="term" value="F:metal ion binding"/>
    <property type="evidence" value="ECO:0007669"/>
    <property type="project" value="UniProtKB-KW"/>
</dbReference>
<dbReference type="FunFam" id="3.40.50.300:FF:000014">
    <property type="entry name" value="DNA polymerase III subunit gamma/tau"/>
    <property type="match status" value="1"/>
</dbReference>
<evidence type="ECO:0000256" key="6">
    <source>
        <dbReference type="ARBA" id="ARBA00022723"/>
    </source>
</evidence>
<feature type="region of interest" description="Disordered" evidence="12">
    <location>
        <begin position="480"/>
        <end position="803"/>
    </location>
</feature>
<dbReference type="NCBIfam" id="TIGR02397">
    <property type="entry name" value="dnaX_nterm"/>
    <property type="match status" value="1"/>
</dbReference>
<dbReference type="InterPro" id="IPR038249">
    <property type="entry name" value="PolIII_tau_V_sf"/>
</dbReference>
<evidence type="ECO:0000256" key="7">
    <source>
        <dbReference type="ARBA" id="ARBA00022741"/>
    </source>
</evidence>
<dbReference type="CDD" id="cd00009">
    <property type="entry name" value="AAA"/>
    <property type="match status" value="1"/>
</dbReference>
<comment type="catalytic activity">
    <reaction evidence="11">
        <text>DNA(n) + a 2'-deoxyribonucleoside 5'-triphosphate = DNA(n+1) + diphosphate</text>
        <dbReference type="Rhea" id="RHEA:22508"/>
        <dbReference type="Rhea" id="RHEA-COMP:17339"/>
        <dbReference type="Rhea" id="RHEA-COMP:17340"/>
        <dbReference type="ChEBI" id="CHEBI:33019"/>
        <dbReference type="ChEBI" id="CHEBI:61560"/>
        <dbReference type="ChEBI" id="CHEBI:173112"/>
        <dbReference type="EC" id="2.7.7.7"/>
    </reaction>
</comment>
<keyword evidence="7" id="KW-0547">Nucleotide-binding</keyword>
<dbReference type="Gene3D" id="1.20.272.10">
    <property type="match status" value="1"/>
</dbReference>
<dbReference type="SUPFAM" id="SSF48019">
    <property type="entry name" value="post-AAA+ oligomerization domain-like"/>
    <property type="match status" value="1"/>
</dbReference>
<dbReference type="Proteomes" id="UP001170717">
    <property type="component" value="Unassembled WGS sequence"/>
</dbReference>
<dbReference type="EMBL" id="CP013926">
    <property type="protein sequence ID" value="AMJ74984.1"/>
    <property type="molecule type" value="Genomic_DNA"/>
</dbReference>
<name>A0AAW7Z1Q3_9ALTE</name>
<dbReference type="Gene3D" id="3.40.50.300">
    <property type="entry name" value="P-loop containing nucleotide triphosphate hydrolases"/>
    <property type="match status" value="1"/>
</dbReference>
<feature type="compositionally biased region" description="Low complexity" evidence="12">
    <location>
        <begin position="574"/>
        <end position="583"/>
    </location>
</feature>
<proteinExistence type="inferred from homology"/>
<evidence type="ECO:0000256" key="10">
    <source>
        <dbReference type="ARBA" id="ARBA00022932"/>
    </source>
</evidence>
<dbReference type="InterPro" id="IPR021029">
    <property type="entry name" value="DNA_pol_III_tau_dom-5"/>
</dbReference>
<evidence type="ECO:0000256" key="1">
    <source>
        <dbReference type="ARBA" id="ARBA00006360"/>
    </source>
</evidence>
<dbReference type="InterPro" id="IPR050238">
    <property type="entry name" value="DNA_Rep/Repair_Clamp_Loader"/>
</dbReference>
<dbReference type="GO" id="GO:0005524">
    <property type="term" value="F:ATP binding"/>
    <property type="evidence" value="ECO:0007669"/>
    <property type="project" value="UniProtKB-KW"/>
</dbReference>
<evidence type="ECO:0000256" key="5">
    <source>
        <dbReference type="ARBA" id="ARBA00022705"/>
    </source>
</evidence>
<keyword evidence="8" id="KW-0862">Zinc</keyword>